<dbReference type="SUPFAM" id="SSF82895">
    <property type="entry name" value="TSP-1 type 1 repeat"/>
    <property type="match status" value="1"/>
</dbReference>
<protein>
    <submittedName>
        <fullName evidence="3">MFGE8 protein</fullName>
    </submittedName>
</protein>
<dbReference type="AlphaFoldDB" id="A0A8J9YQD9"/>
<organism evidence="3 4">
    <name type="scientific">Branchiostoma lanceolatum</name>
    <name type="common">Common lancelet</name>
    <name type="synonym">Amphioxus lanceolatum</name>
    <dbReference type="NCBI Taxonomy" id="7740"/>
    <lineage>
        <taxon>Eukaryota</taxon>
        <taxon>Metazoa</taxon>
        <taxon>Chordata</taxon>
        <taxon>Cephalochordata</taxon>
        <taxon>Leptocardii</taxon>
        <taxon>Amphioxiformes</taxon>
        <taxon>Branchiostomatidae</taxon>
        <taxon>Branchiostoma</taxon>
    </lineage>
</organism>
<keyword evidence="1" id="KW-0812">Transmembrane</keyword>
<dbReference type="PROSITE" id="PS01285">
    <property type="entry name" value="FA58C_1"/>
    <property type="match status" value="1"/>
</dbReference>
<dbReference type="PROSITE" id="PS50092">
    <property type="entry name" value="TSP1"/>
    <property type="match status" value="2"/>
</dbReference>
<dbReference type="InterPro" id="IPR008979">
    <property type="entry name" value="Galactose-bd-like_sf"/>
</dbReference>
<feature type="transmembrane region" description="Helical" evidence="1">
    <location>
        <begin position="291"/>
        <end position="312"/>
    </location>
</feature>
<accession>A0A8J9YQD9</accession>
<dbReference type="InterPro" id="IPR000884">
    <property type="entry name" value="TSP1_rpt"/>
</dbReference>
<proteinExistence type="predicted"/>
<reference evidence="3" key="1">
    <citation type="submission" date="2022-01" db="EMBL/GenBank/DDBJ databases">
        <authorList>
            <person name="Braso-Vives M."/>
        </authorList>
    </citation>
    <scope>NUCLEOTIDE SEQUENCE</scope>
</reference>
<dbReference type="CDD" id="cd00057">
    <property type="entry name" value="FA58C"/>
    <property type="match status" value="1"/>
</dbReference>
<dbReference type="Pfam" id="PF00754">
    <property type="entry name" value="F5_F8_type_C"/>
    <property type="match status" value="1"/>
</dbReference>
<dbReference type="Gene3D" id="2.60.120.260">
    <property type="entry name" value="Galactose-binding domain-like"/>
    <property type="match status" value="1"/>
</dbReference>
<dbReference type="SMART" id="SM00209">
    <property type="entry name" value="TSP1"/>
    <property type="match status" value="2"/>
</dbReference>
<dbReference type="InterPro" id="IPR000421">
    <property type="entry name" value="FA58C"/>
</dbReference>
<dbReference type="PROSITE" id="PS50022">
    <property type="entry name" value="FA58C_3"/>
    <property type="match status" value="1"/>
</dbReference>
<evidence type="ECO:0000313" key="4">
    <source>
        <dbReference type="Proteomes" id="UP000838412"/>
    </source>
</evidence>
<evidence type="ECO:0000313" key="3">
    <source>
        <dbReference type="EMBL" id="CAH1238212.1"/>
    </source>
</evidence>
<feature type="domain" description="F5/8 type C" evidence="2">
    <location>
        <begin position="1"/>
        <end position="153"/>
    </location>
</feature>
<dbReference type="InterPro" id="IPR036383">
    <property type="entry name" value="TSP1_rpt_sf"/>
</dbReference>
<dbReference type="OrthoDB" id="10067267at2759"/>
<keyword evidence="1" id="KW-0472">Membrane</keyword>
<gene>
    <name evidence="3" type="primary">MFGE8</name>
    <name evidence="3" type="ORF">BLAG_LOCUS2909</name>
</gene>
<keyword evidence="4" id="KW-1185">Reference proteome</keyword>
<name>A0A8J9YQD9_BRALA</name>
<dbReference type="Gene3D" id="2.20.100.10">
    <property type="entry name" value="Thrombospondin type-1 (TSP1) repeat"/>
    <property type="match status" value="1"/>
</dbReference>
<evidence type="ECO:0000256" key="1">
    <source>
        <dbReference type="SAM" id="Phobius"/>
    </source>
</evidence>
<dbReference type="PANTHER" id="PTHR24543">
    <property type="entry name" value="MULTICOPPER OXIDASE-RELATED"/>
    <property type="match status" value="1"/>
</dbReference>
<dbReference type="Proteomes" id="UP000838412">
    <property type="component" value="Chromosome 10"/>
</dbReference>
<dbReference type="EMBL" id="OV696695">
    <property type="protein sequence ID" value="CAH1238212.1"/>
    <property type="molecule type" value="Genomic_DNA"/>
</dbReference>
<evidence type="ECO:0000259" key="2">
    <source>
        <dbReference type="PROSITE" id="PS50022"/>
    </source>
</evidence>
<keyword evidence="1" id="KW-1133">Transmembrane helix</keyword>
<sequence length="323" mass="36900">MESGAIPDSRITASSYWIIVNNPSNDEHAPYHGRLNEVAGIYVGAWVANYDNVGEWLQVDLGETKRVSGVIVQGRQYAYVQWVTSYQLRYRTDGGSWRTYADIHGQQTIFSGITNTRTPVTNLLDNPIRARYVRFVAYSWINWISMRVEILGCNYQGSQTRTRNSCCSPSIETRSVNCWECSWSSWSSWSTCSGGSQSRRRYRGTCCDRPHDETQTQPCNTNTCEWGTWQSWTSCSTSCGEGRQTRARYRGQSCNPMHEEDTRTCYNNCDGTSNTNGGWTTSFWNIERVTLVTLGVLIGIVISGVLFWYCCIRDPDRVHRINY</sequence>
<dbReference type="SMART" id="SM00231">
    <property type="entry name" value="FA58C"/>
    <property type="match status" value="1"/>
</dbReference>
<dbReference type="PANTHER" id="PTHR24543:SF291">
    <property type="entry name" value="SMOKE ALARM, ISOFORM D"/>
    <property type="match status" value="1"/>
</dbReference>
<dbReference type="SUPFAM" id="SSF49785">
    <property type="entry name" value="Galactose-binding domain-like"/>
    <property type="match status" value="1"/>
</dbReference>